<feature type="compositionally biased region" description="Basic and acidic residues" evidence="3">
    <location>
        <begin position="399"/>
        <end position="419"/>
    </location>
</feature>
<keyword evidence="2" id="KW-0647">Proteasome</keyword>
<sequence>MVLEAVMLCLDNSAYARDADITPTRLVAQAETAGLVAGAKTNMHHENAVGVLTYGGERVTVHLSPTNDMGAVLSALHGLNCGGDADFVRGIQIAQLALKHRMNKNQKQRIVAFVGSPLKCPEKQLLTLGKQLKKNNVALDLISFGEVEKNAPKLKVLHEAVDSNGSSCLLECVPESGQLLSDFVLRSSLLRDPETGAGPRGVSGVGDGAGGGDAAAMNEFGVDPNADPELYMALQLSLQEEQNRAARMQEQRQAEEGGSGAGGAPASQTDGTGSGGAPAGGAPASNVPTVAQIEMMEGIDDELRQALLLSLQDYGGDSAAAPVSTEAAGDAPGAAAGEDVEMRDGGDEASNNSSEQGNTNTQTNRPVEEETGDRSELTQILQGLPGVDVSDPRLQQALRDAHGDGAGETEKKGDGEKKN</sequence>
<protein>
    <submittedName>
        <fullName evidence="5">Ubiquitin interaction motif family protein</fullName>
    </submittedName>
</protein>
<reference evidence="5 6" key="1">
    <citation type="journal article" date="2017" name="Int. J. Parasitol.">
        <title>The genome of the protozoan parasite Cystoisospora suis and a reverse vaccinology approach to identify vaccine candidates.</title>
        <authorList>
            <person name="Palmieri N."/>
            <person name="Shrestha A."/>
            <person name="Ruttkowski B."/>
            <person name="Beck T."/>
            <person name="Vogl C."/>
            <person name="Tomley F."/>
            <person name="Blake D.P."/>
            <person name="Joachim A."/>
        </authorList>
    </citation>
    <scope>NUCLEOTIDE SEQUENCE [LARGE SCALE GENOMIC DNA]</scope>
    <source>
        <strain evidence="5 6">Wien I</strain>
    </source>
</reference>
<accession>A0A2C6LFR4</accession>
<dbReference type="PANTHER" id="PTHR10223">
    <property type="entry name" value="26S PROTEASOME NON-ATPASE REGULATORY SUBUNIT 4"/>
    <property type="match status" value="1"/>
</dbReference>
<proteinExistence type="inferred from homology"/>
<name>A0A2C6LFR4_9APIC</name>
<dbReference type="Gene3D" id="3.40.50.410">
    <property type="entry name" value="von Willebrand factor, type A domain"/>
    <property type="match status" value="1"/>
</dbReference>
<dbReference type="VEuPathDB" id="ToxoDB:CSUI_000386"/>
<dbReference type="GeneID" id="94423831"/>
<dbReference type="SMART" id="SM00726">
    <property type="entry name" value="UIM"/>
    <property type="match status" value="2"/>
</dbReference>
<feature type="compositionally biased region" description="Basic and acidic residues" evidence="3">
    <location>
        <begin position="241"/>
        <end position="255"/>
    </location>
</feature>
<feature type="region of interest" description="Disordered" evidence="3">
    <location>
        <begin position="316"/>
        <end position="419"/>
    </location>
</feature>
<dbReference type="Pfam" id="PF13519">
    <property type="entry name" value="VWA_2"/>
    <property type="match status" value="1"/>
</dbReference>
<feature type="compositionally biased region" description="Polar residues" evidence="3">
    <location>
        <begin position="349"/>
        <end position="365"/>
    </location>
</feature>
<evidence type="ECO:0000313" key="5">
    <source>
        <dbReference type="EMBL" id="PHJ25768.1"/>
    </source>
</evidence>
<dbReference type="InterPro" id="IPR027040">
    <property type="entry name" value="PSMD4"/>
</dbReference>
<feature type="domain" description="VWFA" evidence="4">
    <location>
        <begin position="5"/>
        <end position="189"/>
    </location>
</feature>
<evidence type="ECO:0000256" key="3">
    <source>
        <dbReference type="SAM" id="MobiDB-lite"/>
    </source>
</evidence>
<dbReference type="GO" id="GO:0008540">
    <property type="term" value="C:proteasome regulatory particle, base subcomplex"/>
    <property type="evidence" value="ECO:0007669"/>
    <property type="project" value="TreeGrafter"/>
</dbReference>
<dbReference type="GO" id="GO:0005829">
    <property type="term" value="C:cytosol"/>
    <property type="evidence" value="ECO:0007669"/>
    <property type="project" value="TreeGrafter"/>
</dbReference>
<dbReference type="FunFam" id="3.40.50.410:FF:000005">
    <property type="entry name" value="26S proteasome non-ATPase regulatory subunit 4"/>
    <property type="match status" value="1"/>
</dbReference>
<evidence type="ECO:0000256" key="1">
    <source>
        <dbReference type="ARBA" id="ARBA00005574"/>
    </source>
</evidence>
<dbReference type="Proteomes" id="UP000221165">
    <property type="component" value="Unassembled WGS sequence"/>
</dbReference>
<comment type="similarity">
    <text evidence="1">Belongs to the proteasome subunit S5A family.</text>
</comment>
<dbReference type="SMART" id="SM00327">
    <property type="entry name" value="VWA"/>
    <property type="match status" value="1"/>
</dbReference>
<keyword evidence="6" id="KW-1185">Reference proteome</keyword>
<evidence type="ECO:0000259" key="4">
    <source>
        <dbReference type="PROSITE" id="PS50234"/>
    </source>
</evidence>
<dbReference type="RefSeq" id="XP_067927414.1">
    <property type="nucleotide sequence ID" value="XM_068060620.1"/>
</dbReference>
<feature type="compositionally biased region" description="Basic and acidic residues" evidence="3">
    <location>
        <begin position="366"/>
        <end position="376"/>
    </location>
</feature>
<evidence type="ECO:0000256" key="2">
    <source>
        <dbReference type="ARBA" id="ARBA00022942"/>
    </source>
</evidence>
<feature type="compositionally biased region" description="Low complexity" evidence="3">
    <location>
        <begin position="327"/>
        <end position="337"/>
    </location>
</feature>
<feature type="region of interest" description="Disordered" evidence="3">
    <location>
        <begin position="241"/>
        <end position="285"/>
    </location>
</feature>
<dbReference type="InterPro" id="IPR036465">
    <property type="entry name" value="vWFA_dom_sf"/>
</dbReference>
<dbReference type="PROSITE" id="PS50234">
    <property type="entry name" value="VWFA"/>
    <property type="match status" value="1"/>
</dbReference>
<dbReference type="Gene3D" id="1.10.287.3990">
    <property type="match status" value="1"/>
</dbReference>
<dbReference type="GO" id="GO:0031593">
    <property type="term" value="F:polyubiquitin modification-dependent protein binding"/>
    <property type="evidence" value="ECO:0007669"/>
    <property type="project" value="TreeGrafter"/>
</dbReference>
<dbReference type="EMBL" id="MIGC01000165">
    <property type="protein sequence ID" value="PHJ25768.1"/>
    <property type="molecule type" value="Genomic_DNA"/>
</dbReference>
<dbReference type="OrthoDB" id="1731724at2759"/>
<dbReference type="GO" id="GO:0005634">
    <property type="term" value="C:nucleus"/>
    <property type="evidence" value="ECO:0007669"/>
    <property type="project" value="TreeGrafter"/>
</dbReference>
<dbReference type="SUPFAM" id="SSF53300">
    <property type="entry name" value="vWA-like"/>
    <property type="match status" value="1"/>
</dbReference>
<comment type="caution">
    <text evidence="5">The sequence shown here is derived from an EMBL/GenBank/DDBJ whole genome shotgun (WGS) entry which is preliminary data.</text>
</comment>
<evidence type="ECO:0000313" key="6">
    <source>
        <dbReference type="Proteomes" id="UP000221165"/>
    </source>
</evidence>
<dbReference type="AlphaFoldDB" id="A0A2C6LFR4"/>
<organism evidence="5 6">
    <name type="scientific">Cystoisospora suis</name>
    <dbReference type="NCBI Taxonomy" id="483139"/>
    <lineage>
        <taxon>Eukaryota</taxon>
        <taxon>Sar</taxon>
        <taxon>Alveolata</taxon>
        <taxon>Apicomplexa</taxon>
        <taxon>Conoidasida</taxon>
        <taxon>Coccidia</taxon>
        <taxon>Eucoccidiorida</taxon>
        <taxon>Eimeriorina</taxon>
        <taxon>Sarcocystidae</taxon>
        <taxon>Cystoisospora</taxon>
    </lineage>
</organism>
<dbReference type="InterPro" id="IPR002035">
    <property type="entry name" value="VWF_A"/>
</dbReference>
<dbReference type="GO" id="GO:0043161">
    <property type="term" value="P:proteasome-mediated ubiquitin-dependent protein catabolic process"/>
    <property type="evidence" value="ECO:0007669"/>
    <property type="project" value="TreeGrafter"/>
</dbReference>
<dbReference type="PANTHER" id="PTHR10223:SF0">
    <property type="entry name" value="26S PROTEASOME NON-ATPASE REGULATORY SUBUNIT 4"/>
    <property type="match status" value="1"/>
</dbReference>
<dbReference type="InterPro" id="IPR003903">
    <property type="entry name" value="UIM_dom"/>
</dbReference>
<gene>
    <name evidence="5" type="ORF">CSUI_000386</name>
</gene>